<feature type="domain" description="Helicase ATP-binding" evidence="6">
    <location>
        <begin position="467"/>
        <end position="656"/>
    </location>
</feature>
<dbReference type="Gene3D" id="3.40.50.300">
    <property type="entry name" value="P-loop containing nucleotide triphosphate hydrolases"/>
    <property type="match status" value="1"/>
</dbReference>
<keyword evidence="9" id="KW-1185">Reference proteome</keyword>
<name>A0AAN6RCI5_9PLEO</name>
<feature type="compositionally biased region" description="Basic and acidic residues" evidence="5">
    <location>
        <begin position="119"/>
        <end position="128"/>
    </location>
</feature>
<evidence type="ECO:0000256" key="2">
    <source>
        <dbReference type="ARBA" id="ARBA00022801"/>
    </source>
</evidence>
<dbReference type="GO" id="GO:0005524">
    <property type="term" value="F:ATP binding"/>
    <property type="evidence" value="ECO:0007669"/>
    <property type="project" value="UniProtKB-KW"/>
</dbReference>
<proteinExistence type="predicted"/>
<keyword evidence="3" id="KW-0067">ATP-binding</keyword>
<evidence type="ECO:0000259" key="6">
    <source>
        <dbReference type="PROSITE" id="PS51192"/>
    </source>
</evidence>
<dbReference type="Proteomes" id="UP001280581">
    <property type="component" value="Unassembled WGS sequence"/>
</dbReference>
<reference evidence="8 9" key="1">
    <citation type="submission" date="2021-02" db="EMBL/GenBank/DDBJ databases">
        <title>Genome assembly of Pseudopithomyces chartarum.</title>
        <authorList>
            <person name="Jauregui R."/>
            <person name="Singh J."/>
            <person name="Voisey C."/>
        </authorList>
    </citation>
    <scope>NUCLEOTIDE SEQUENCE [LARGE SCALE GENOMIC DNA]</scope>
    <source>
        <strain evidence="8 9">AGR01</strain>
    </source>
</reference>
<evidence type="ECO:0000256" key="3">
    <source>
        <dbReference type="ARBA" id="ARBA00022840"/>
    </source>
</evidence>
<dbReference type="SMART" id="SM00487">
    <property type="entry name" value="DEXDc"/>
    <property type="match status" value="1"/>
</dbReference>
<keyword evidence="4" id="KW-0175">Coiled coil</keyword>
<dbReference type="GO" id="GO:0005634">
    <property type="term" value="C:nucleus"/>
    <property type="evidence" value="ECO:0007669"/>
    <property type="project" value="TreeGrafter"/>
</dbReference>
<dbReference type="SUPFAM" id="SSF52540">
    <property type="entry name" value="P-loop containing nucleoside triphosphate hydrolases"/>
    <property type="match status" value="2"/>
</dbReference>
<keyword evidence="1" id="KW-0547">Nucleotide-binding</keyword>
<dbReference type="InterPro" id="IPR000330">
    <property type="entry name" value="SNF2_N"/>
</dbReference>
<evidence type="ECO:0000313" key="9">
    <source>
        <dbReference type="Proteomes" id="UP001280581"/>
    </source>
</evidence>
<feature type="region of interest" description="Disordered" evidence="5">
    <location>
        <begin position="1"/>
        <end position="172"/>
    </location>
</feature>
<feature type="domain" description="Helicase C-terminal" evidence="7">
    <location>
        <begin position="929"/>
        <end position="1090"/>
    </location>
</feature>
<evidence type="ECO:0000256" key="4">
    <source>
        <dbReference type="SAM" id="Coils"/>
    </source>
</evidence>
<dbReference type="InterPro" id="IPR049730">
    <property type="entry name" value="SNF2/RAD54-like_C"/>
</dbReference>
<dbReference type="CDD" id="cd18008">
    <property type="entry name" value="DEXDc_SHPRH-like"/>
    <property type="match status" value="1"/>
</dbReference>
<comment type="caution">
    <text evidence="8">The sequence shown here is derived from an EMBL/GenBank/DDBJ whole genome shotgun (WGS) entry which is preliminary data.</text>
</comment>
<dbReference type="AlphaFoldDB" id="A0AAN6RCI5"/>
<dbReference type="PROSITE" id="PS51192">
    <property type="entry name" value="HELICASE_ATP_BIND_1"/>
    <property type="match status" value="1"/>
</dbReference>
<sequence length="1107" mass="124119">MAAIQEVLPNGDTASEMADQEGPIYAVYPRSPSHDAEDQDFEFPYLTRHPLTDNEEVATGAPQHLSPTPQHQQPPAVFDPRALLNPKSASKRSASATEQGQGRGREAGEEASGQVSLVERLHNVHERTSSPAKKIKTADHKKPAASFKTGSTLDLSNSAQRGQLPQTQPGHSIDLTMSDDEDTEVQVMQDNSNEMICIGKVKQTYIQAHKVPYPDPKKHQGNNGQQGRIKIGFRRGGGDRHNSIILCVDALGKEFGRVDFKTATGLAPLMDNAKATQMMWTAWTDPRRKKPGEGPPGSFISALFSMTFQLYCPRKYATAIGNHLAKTKILLEDPAFELQRFDYFNPQTSNQWTKESTTSPAFEPPQHHNYAASSSYVLRSAEEIRNDVKGVFDTIGAVETLPLREPSSLVKTPLYKHQKQALHFLWDKEQIHEGDIADKRTDLLWQPRYRNTGEKIYSHVITGQESQTRPPNCRGGILADEMGLGKTLSILSLVADDDSRSAAAVFETKKPAPSQIYFLQPTVNSRGTLLVCPLSTMYNWKEQLERHFPTGRGLKWTNYHGKFRSAMSPEDLADHDIVITTYNMISADYNEKSAPLPRVNWFRIVLDEAHAIRNIITKQSIAACSLPGQRRWAVTGTPVQNRLDDLGALFKFIHLNPFHTSAGFNQYILTPFKNADPDVVPQLQLLVSSVTLRRVKERVLEVELPSRTDLIVKLEFSRDERKLHDWFEQDSSRKVNAVTSGDKMGGKSYARILTAITNLRLICAHGRDLLSEEALKLTDGMTYDNPMEIADDDSPEAATINRHQAYDMLELLRQTDTDVCAHTGCTTRLASGDGDDEDEDESKADISGHMTSCYHIVCAKHTRWLRQQLLKQATPDGLSTCPFCDTRITQILFELRSSDYSAFLSEQERMKRDPKLAKKIGVYTGPSTKTKALLADLEEHRAWSQAHPDQPPIKSVVFSTWTTHLDLIEIALTSASHSLVRLDGRMSREARNRSLTLFDTNPAITIILVSIGAGGLGLNLTKANKAFVMEPQFNPAAEAQAVDRIHRLGQTRPVMIKRFVMGDSFEEKMVELQRKKRALAELTMERERGSREEAARRRLEELRSLFR</sequence>
<dbReference type="InterPro" id="IPR050628">
    <property type="entry name" value="SNF2_RAD54_helicase_TF"/>
</dbReference>
<evidence type="ECO:0000259" key="7">
    <source>
        <dbReference type="PROSITE" id="PS51194"/>
    </source>
</evidence>
<dbReference type="GO" id="GO:0005737">
    <property type="term" value="C:cytoplasm"/>
    <property type="evidence" value="ECO:0007669"/>
    <property type="project" value="TreeGrafter"/>
</dbReference>
<dbReference type="SMART" id="SM00490">
    <property type="entry name" value="HELICc"/>
    <property type="match status" value="1"/>
</dbReference>
<feature type="compositionally biased region" description="Polar residues" evidence="5">
    <location>
        <begin position="87"/>
        <end position="97"/>
    </location>
</feature>
<dbReference type="PANTHER" id="PTHR45626">
    <property type="entry name" value="TRANSCRIPTION TERMINATION FACTOR 2-RELATED"/>
    <property type="match status" value="1"/>
</dbReference>
<dbReference type="InterPro" id="IPR038718">
    <property type="entry name" value="SNF2-like_sf"/>
</dbReference>
<dbReference type="Gene3D" id="3.40.50.10810">
    <property type="entry name" value="Tandem AAA-ATPase domain"/>
    <property type="match status" value="1"/>
</dbReference>
<evidence type="ECO:0000313" key="8">
    <source>
        <dbReference type="EMBL" id="KAK3201517.1"/>
    </source>
</evidence>
<dbReference type="GO" id="GO:0000724">
    <property type="term" value="P:double-strand break repair via homologous recombination"/>
    <property type="evidence" value="ECO:0007669"/>
    <property type="project" value="TreeGrafter"/>
</dbReference>
<gene>
    <name evidence="8" type="ORF">GRF29_185g1214325</name>
</gene>
<dbReference type="InterPro" id="IPR001650">
    <property type="entry name" value="Helicase_C-like"/>
</dbReference>
<dbReference type="GO" id="GO:0016787">
    <property type="term" value="F:hydrolase activity"/>
    <property type="evidence" value="ECO:0007669"/>
    <property type="project" value="UniProtKB-KW"/>
</dbReference>
<evidence type="ECO:0000256" key="1">
    <source>
        <dbReference type="ARBA" id="ARBA00022741"/>
    </source>
</evidence>
<evidence type="ECO:0000256" key="5">
    <source>
        <dbReference type="SAM" id="MobiDB-lite"/>
    </source>
</evidence>
<accession>A0AAN6RCI5</accession>
<organism evidence="8 9">
    <name type="scientific">Pseudopithomyces chartarum</name>
    <dbReference type="NCBI Taxonomy" id="1892770"/>
    <lineage>
        <taxon>Eukaryota</taxon>
        <taxon>Fungi</taxon>
        <taxon>Dikarya</taxon>
        <taxon>Ascomycota</taxon>
        <taxon>Pezizomycotina</taxon>
        <taxon>Dothideomycetes</taxon>
        <taxon>Pleosporomycetidae</taxon>
        <taxon>Pleosporales</taxon>
        <taxon>Massarineae</taxon>
        <taxon>Didymosphaeriaceae</taxon>
        <taxon>Pseudopithomyces</taxon>
    </lineage>
</organism>
<dbReference type="EMBL" id="WVTA01000016">
    <property type="protein sequence ID" value="KAK3201517.1"/>
    <property type="molecule type" value="Genomic_DNA"/>
</dbReference>
<dbReference type="Pfam" id="PF00176">
    <property type="entry name" value="SNF2-rel_dom"/>
    <property type="match status" value="1"/>
</dbReference>
<feature type="compositionally biased region" description="Polar residues" evidence="5">
    <location>
        <begin position="148"/>
        <end position="170"/>
    </location>
</feature>
<dbReference type="PROSITE" id="PS51194">
    <property type="entry name" value="HELICASE_CTER"/>
    <property type="match status" value="1"/>
</dbReference>
<dbReference type="GO" id="GO:0008094">
    <property type="term" value="F:ATP-dependent activity, acting on DNA"/>
    <property type="evidence" value="ECO:0007669"/>
    <property type="project" value="TreeGrafter"/>
</dbReference>
<feature type="coiled-coil region" evidence="4">
    <location>
        <begin position="1065"/>
        <end position="1092"/>
    </location>
</feature>
<dbReference type="InterPro" id="IPR014001">
    <property type="entry name" value="Helicase_ATP-bd"/>
</dbReference>
<dbReference type="CDD" id="cd18793">
    <property type="entry name" value="SF2_C_SNF"/>
    <property type="match status" value="1"/>
</dbReference>
<dbReference type="InterPro" id="IPR027417">
    <property type="entry name" value="P-loop_NTPase"/>
</dbReference>
<dbReference type="Pfam" id="PF00271">
    <property type="entry name" value="Helicase_C"/>
    <property type="match status" value="1"/>
</dbReference>
<keyword evidence="2" id="KW-0378">Hydrolase</keyword>
<protein>
    <submittedName>
        <fullName evidence="8">Uncharacterized protein</fullName>
    </submittedName>
</protein>
<dbReference type="PANTHER" id="PTHR45626:SF16">
    <property type="entry name" value="ATP-DEPENDENT HELICASE ULS1"/>
    <property type="match status" value="1"/>
</dbReference>